<dbReference type="PRINTS" id="PR00119">
    <property type="entry name" value="CATATPASE"/>
</dbReference>
<dbReference type="InterPro" id="IPR008250">
    <property type="entry name" value="ATPase_P-typ_transduc_dom_A_sf"/>
</dbReference>
<dbReference type="InterPro" id="IPR036412">
    <property type="entry name" value="HAD-like_sf"/>
</dbReference>
<keyword evidence="7 11" id="KW-0067">ATP-binding</keyword>
<dbReference type="GO" id="GO:0005507">
    <property type="term" value="F:copper ion binding"/>
    <property type="evidence" value="ECO:0007669"/>
    <property type="project" value="TreeGrafter"/>
</dbReference>
<dbReference type="GO" id="GO:0005886">
    <property type="term" value="C:plasma membrane"/>
    <property type="evidence" value="ECO:0007669"/>
    <property type="project" value="UniProtKB-SubCell"/>
</dbReference>
<dbReference type="OrthoDB" id="199028at2"/>
<evidence type="ECO:0000256" key="1">
    <source>
        <dbReference type="ARBA" id="ARBA00004651"/>
    </source>
</evidence>
<keyword evidence="5 11" id="KW-0479">Metal-binding</keyword>
<evidence type="ECO:0000259" key="13">
    <source>
        <dbReference type="Pfam" id="PF19335"/>
    </source>
</evidence>
<evidence type="ECO:0000313" key="15">
    <source>
        <dbReference type="Proteomes" id="UP000190774"/>
    </source>
</evidence>
<feature type="transmembrane region" description="Helical" evidence="11">
    <location>
        <begin position="184"/>
        <end position="204"/>
    </location>
</feature>
<keyword evidence="6 11" id="KW-0547">Nucleotide-binding</keyword>
<dbReference type="SUPFAM" id="SSF81665">
    <property type="entry name" value="Calcium ATPase, transmembrane domain M"/>
    <property type="match status" value="1"/>
</dbReference>
<reference evidence="15" key="1">
    <citation type="submission" date="2017-02" db="EMBL/GenBank/DDBJ databases">
        <authorList>
            <person name="Varghese N."/>
            <person name="Submissions S."/>
        </authorList>
    </citation>
    <scope>NUCLEOTIDE SEQUENCE [LARGE SCALE GENOMIC DNA]</scope>
    <source>
        <strain evidence="15">ATCC 700200</strain>
    </source>
</reference>
<gene>
    <name evidence="14" type="ORF">SAMN02745166_02916</name>
</gene>
<dbReference type="Pfam" id="PF19335">
    <property type="entry name" value="HMBD"/>
    <property type="match status" value="2"/>
</dbReference>
<feature type="domain" description="Heavy metal binding" evidence="13">
    <location>
        <begin position="34"/>
        <end position="59"/>
    </location>
</feature>
<dbReference type="GO" id="GO:0055070">
    <property type="term" value="P:copper ion homeostasis"/>
    <property type="evidence" value="ECO:0007669"/>
    <property type="project" value="TreeGrafter"/>
</dbReference>
<dbReference type="EMBL" id="FUYE01000009">
    <property type="protein sequence ID" value="SKA99355.1"/>
    <property type="molecule type" value="Genomic_DNA"/>
</dbReference>
<comment type="subcellular location">
    <subcellularLocation>
        <location evidence="1">Cell membrane</location>
        <topology evidence="1">Multi-pass membrane protein</topology>
    </subcellularLocation>
</comment>
<keyword evidence="9 11" id="KW-1133">Transmembrane helix</keyword>
<dbReference type="InterPro" id="IPR023299">
    <property type="entry name" value="ATPase_P-typ_cyto_dom_N"/>
</dbReference>
<dbReference type="GO" id="GO:0005524">
    <property type="term" value="F:ATP binding"/>
    <property type="evidence" value="ECO:0007669"/>
    <property type="project" value="UniProtKB-UniRule"/>
</dbReference>
<organism evidence="14 15">
    <name type="scientific">Prosthecobacter debontii</name>
    <dbReference type="NCBI Taxonomy" id="48467"/>
    <lineage>
        <taxon>Bacteria</taxon>
        <taxon>Pseudomonadati</taxon>
        <taxon>Verrucomicrobiota</taxon>
        <taxon>Verrucomicrobiia</taxon>
        <taxon>Verrucomicrobiales</taxon>
        <taxon>Verrucomicrobiaceae</taxon>
        <taxon>Prosthecobacter</taxon>
    </lineage>
</organism>
<dbReference type="Proteomes" id="UP000190774">
    <property type="component" value="Unassembled WGS sequence"/>
</dbReference>
<evidence type="ECO:0000256" key="2">
    <source>
        <dbReference type="ARBA" id="ARBA00006024"/>
    </source>
</evidence>
<dbReference type="Gene3D" id="3.40.1110.10">
    <property type="entry name" value="Calcium-transporting ATPase, cytoplasmic domain N"/>
    <property type="match status" value="1"/>
</dbReference>
<keyword evidence="3 11" id="KW-1003">Cell membrane</keyword>
<feature type="transmembrane region" description="Helical" evidence="11">
    <location>
        <begin position="338"/>
        <end position="360"/>
    </location>
</feature>
<dbReference type="InterPro" id="IPR001757">
    <property type="entry name" value="P_typ_ATPase"/>
</dbReference>
<dbReference type="InterPro" id="IPR023298">
    <property type="entry name" value="ATPase_P-typ_TM_dom_sf"/>
</dbReference>
<keyword evidence="4 11" id="KW-0812">Transmembrane</keyword>
<keyword evidence="10 11" id="KW-0472">Membrane</keyword>
<dbReference type="SUPFAM" id="SSF81653">
    <property type="entry name" value="Calcium ATPase, transduction domain A"/>
    <property type="match status" value="1"/>
</dbReference>
<feature type="transmembrane region" description="Helical" evidence="11">
    <location>
        <begin position="686"/>
        <end position="708"/>
    </location>
</feature>
<evidence type="ECO:0000256" key="6">
    <source>
        <dbReference type="ARBA" id="ARBA00022741"/>
    </source>
</evidence>
<dbReference type="SFLD" id="SFLDS00003">
    <property type="entry name" value="Haloacid_Dehalogenase"/>
    <property type="match status" value="1"/>
</dbReference>
<dbReference type="Gene3D" id="3.40.50.1000">
    <property type="entry name" value="HAD superfamily/HAD-like"/>
    <property type="match status" value="1"/>
</dbReference>
<dbReference type="InterPro" id="IPR044492">
    <property type="entry name" value="P_typ_ATPase_HD_dom"/>
</dbReference>
<dbReference type="NCBIfam" id="TIGR01525">
    <property type="entry name" value="ATPase-IB_hvy"/>
    <property type="match status" value="1"/>
</dbReference>
<dbReference type="InterPro" id="IPR045800">
    <property type="entry name" value="HMBD"/>
</dbReference>
<dbReference type="STRING" id="48467.SAMN02745166_02916"/>
<protein>
    <submittedName>
        <fullName evidence="14">Cu+-exporting ATPase</fullName>
    </submittedName>
</protein>
<dbReference type="PANTHER" id="PTHR43520:SF8">
    <property type="entry name" value="P-TYPE CU(+) TRANSPORTER"/>
    <property type="match status" value="1"/>
</dbReference>
<dbReference type="SFLD" id="SFLDG00002">
    <property type="entry name" value="C1.7:_P-type_atpase_like"/>
    <property type="match status" value="1"/>
</dbReference>
<evidence type="ECO:0000256" key="7">
    <source>
        <dbReference type="ARBA" id="ARBA00022840"/>
    </source>
</evidence>
<dbReference type="GO" id="GO:0016887">
    <property type="term" value="F:ATP hydrolysis activity"/>
    <property type="evidence" value="ECO:0007669"/>
    <property type="project" value="InterPro"/>
</dbReference>
<dbReference type="AlphaFoldDB" id="A0A1T4YDL8"/>
<dbReference type="InterPro" id="IPR027256">
    <property type="entry name" value="P-typ_ATPase_IB"/>
</dbReference>
<name>A0A1T4YDL8_9BACT</name>
<dbReference type="CDD" id="cd02094">
    <property type="entry name" value="P-type_ATPase_Cu-like"/>
    <property type="match status" value="1"/>
</dbReference>
<dbReference type="InterPro" id="IPR018303">
    <property type="entry name" value="ATPase_P-typ_P_site"/>
</dbReference>
<dbReference type="InterPro" id="IPR023214">
    <property type="entry name" value="HAD_sf"/>
</dbReference>
<evidence type="ECO:0000313" key="14">
    <source>
        <dbReference type="EMBL" id="SKA99355.1"/>
    </source>
</evidence>
<dbReference type="NCBIfam" id="TIGR01511">
    <property type="entry name" value="ATPase-IB1_Cu"/>
    <property type="match status" value="1"/>
</dbReference>
<evidence type="ECO:0000256" key="5">
    <source>
        <dbReference type="ARBA" id="ARBA00022723"/>
    </source>
</evidence>
<evidence type="ECO:0000256" key="8">
    <source>
        <dbReference type="ARBA" id="ARBA00022967"/>
    </source>
</evidence>
<keyword evidence="15" id="KW-1185">Reference proteome</keyword>
<dbReference type="GO" id="GO:0043682">
    <property type="term" value="F:P-type divalent copper transporter activity"/>
    <property type="evidence" value="ECO:0007669"/>
    <property type="project" value="TreeGrafter"/>
</dbReference>
<feature type="transmembrane region" description="Helical" evidence="11">
    <location>
        <begin position="714"/>
        <end position="733"/>
    </location>
</feature>
<dbReference type="Pfam" id="PF00122">
    <property type="entry name" value="E1-E2_ATPase"/>
    <property type="match status" value="1"/>
</dbReference>
<evidence type="ECO:0000256" key="3">
    <source>
        <dbReference type="ARBA" id="ARBA00022475"/>
    </source>
</evidence>
<feature type="transmembrane region" description="Helical" evidence="11">
    <location>
        <begin position="116"/>
        <end position="135"/>
    </location>
</feature>
<dbReference type="PRINTS" id="PR00943">
    <property type="entry name" value="CUATPASE"/>
</dbReference>
<evidence type="ECO:0000256" key="4">
    <source>
        <dbReference type="ARBA" id="ARBA00022692"/>
    </source>
</evidence>
<proteinExistence type="inferred from homology"/>
<feature type="domain" description="Heavy metal binding" evidence="13">
    <location>
        <begin position="1"/>
        <end position="21"/>
    </location>
</feature>
<evidence type="ECO:0000256" key="11">
    <source>
        <dbReference type="RuleBase" id="RU362081"/>
    </source>
</evidence>
<feature type="transmembrane region" description="Helical" evidence="11">
    <location>
        <begin position="81"/>
        <end position="104"/>
    </location>
</feature>
<feature type="domain" description="P-type ATPase A" evidence="12">
    <location>
        <begin position="222"/>
        <end position="321"/>
    </location>
</feature>
<accession>A0A1T4YDL8</accession>
<dbReference type="PANTHER" id="PTHR43520">
    <property type="entry name" value="ATP7, ISOFORM B"/>
    <property type="match status" value="1"/>
</dbReference>
<feature type="transmembrane region" description="Helical" evidence="11">
    <location>
        <begin position="147"/>
        <end position="172"/>
    </location>
</feature>
<dbReference type="SUPFAM" id="SSF56784">
    <property type="entry name" value="HAD-like"/>
    <property type="match status" value="1"/>
</dbReference>
<keyword evidence="8" id="KW-1278">Translocase</keyword>
<evidence type="ECO:0000256" key="9">
    <source>
        <dbReference type="ARBA" id="ARBA00022989"/>
    </source>
</evidence>
<sequence>MCPGVESDKPGTCPKCGMALERNPSWKPAAKTIYICPMHPEVRQDHPGTCPKCGMALEPETVTEADEDDDHAELRDMTQRFWMSAALTLPVFITAMVHVIPAWSHAAWATSETSRWMQVMFTTQVVFYGGEPFFARAWQSLLHRSMNMFTLIALGVGAAYGFSFVAMLAPQWFPASLGDAHGNLPLYFEAAAVIITLVLLGQVLELRARARTSSAIQELLGLQPKTARLITPEGDKDIPLSEVKAGQLLRVRPGEKIPVDGEVQEGRSHVDESMLTGEPAPVEKQPGDAVTGGTLNQHGSLVVQAQRVGAESLLAQIVHLVGEAQRSRAPVQSLADRVAAWFVPAVLACAALTFGLWWSFGPQPALAYAIANAIAVLIIACPCALGLATPMSVMVGIGRGAGMGVLIRQAAAIEKLAQLNTLAVDKTGTLTVGKPEVTDLIPAPGSTLMPDEALKLAAALEQSSEHPLAHAIVQAAEKKQLAWPNVVDFKSIPGEGVNGQVGHQQVHIGKADFLKREGITGVEALTQLAEPHQAAGRGAMFLAVDGKAAAVLVVSDPIKSTTPETLEKLRSLDISVVMLTGDHETTARHIASSLGIQRYHAGVTPQDKHRYITEMKRESGAVVGMAGDGINDAPALAEADVGIAMGTGTDIAMESAPVTLVKGDLRGIVQAIRLGRAMMSNIRQNLLFAFLYNGLGIPLAAGALYPWFGWLLSPMIAGAAMSLSSVSVIGNALRLKTTKLD</sequence>
<feature type="transmembrane region" description="Helical" evidence="11">
    <location>
        <begin position="366"/>
        <end position="389"/>
    </location>
</feature>
<dbReference type="PROSITE" id="PS00154">
    <property type="entry name" value="ATPASE_E1_E2"/>
    <property type="match status" value="1"/>
</dbReference>
<dbReference type="Pfam" id="PF00702">
    <property type="entry name" value="Hydrolase"/>
    <property type="match status" value="1"/>
</dbReference>
<comment type="similarity">
    <text evidence="2 11">Belongs to the cation transport ATPase (P-type) (TC 3.A.3) family. Type IB subfamily.</text>
</comment>
<evidence type="ECO:0000259" key="12">
    <source>
        <dbReference type="Pfam" id="PF00122"/>
    </source>
</evidence>
<dbReference type="FunFam" id="2.70.150.10:FF:000020">
    <property type="entry name" value="Copper-exporting P-type ATPase A"/>
    <property type="match status" value="1"/>
</dbReference>
<dbReference type="GO" id="GO:0060003">
    <property type="term" value="P:copper ion export"/>
    <property type="evidence" value="ECO:0007669"/>
    <property type="project" value="UniProtKB-ARBA"/>
</dbReference>
<dbReference type="SFLD" id="SFLDF00027">
    <property type="entry name" value="p-type_atpase"/>
    <property type="match status" value="1"/>
</dbReference>
<dbReference type="NCBIfam" id="TIGR01494">
    <property type="entry name" value="ATPase_P-type"/>
    <property type="match status" value="1"/>
</dbReference>
<dbReference type="Gene3D" id="2.70.150.10">
    <property type="entry name" value="Calcium-transporting ATPase, cytoplasmic transduction domain A"/>
    <property type="match status" value="1"/>
</dbReference>
<evidence type="ECO:0000256" key="10">
    <source>
        <dbReference type="ARBA" id="ARBA00023136"/>
    </source>
</evidence>
<dbReference type="InterPro" id="IPR059000">
    <property type="entry name" value="ATPase_P-type_domA"/>
</dbReference>